<keyword evidence="1" id="KW-0472">Membrane</keyword>
<keyword evidence="1" id="KW-0812">Transmembrane</keyword>
<feature type="transmembrane region" description="Helical" evidence="1">
    <location>
        <begin position="135"/>
        <end position="160"/>
    </location>
</feature>
<feature type="transmembrane region" description="Helical" evidence="1">
    <location>
        <begin position="107"/>
        <end position="126"/>
    </location>
</feature>
<keyword evidence="3" id="KW-1185">Reference proteome</keyword>
<feature type="transmembrane region" description="Helical" evidence="1">
    <location>
        <begin position="76"/>
        <end position="95"/>
    </location>
</feature>
<keyword evidence="1" id="KW-1133">Transmembrane helix</keyword>
<gene>
    <name evidence="2" type="ORF">FC15_GL000487</name>
</gene>
<accession>A0A0R1WE06</accession>
<organism evidence="2 3">
    <name type="scientific">Lapidilactobacillus concavus DSM 17758</name>
    <dbReference type="NCBI Taxonomy" id="1423735"/>
    <lineage>
        <taxon>Bacteria</taxon>
        <taxon>Bacillati</taxon>
        <taxon>Bacillota</taxon>
        <taxon>Bacilli</taxon>
        <taxon>Lactobacillales</taxon>
        <taxon>Lactobacillaceae</taxon>
        <taxon>Lapidilactobacillus</taxon>
    </lineage>
</organism>
<proteinExistence type="predicted"/>
<evidence type="ECO:0000313" key="3">
    <source>
        <dbReference type="Proteomes" id="UP000051315"/>
    </source>
</evidence>
<dbReference type="PATRIC" id="fig|1423735.3.peg.508"/>
<dbReference type="STRING" id="1423735.FC15_GL000487"/>
<dbReference type="RefSeq" id="WP_057822758.1">
    <property type="nucleotide sequence ID" value="NZ_AZFX01000002.1"/>
</dbReference>
<dbReference type="Proteomes" id="UP000051315">
    <property type="component" value="Unassembled WGS sequence"/>
</dbReference>
<name>A0A0R1WE06_9LACO</name>
<comment type="caution">
    <text evidence="2">The sequence shown here is derived from an EMBL/GenBank/DDBJ whole genome shotgun (WGS) entry which is preliminary data.</text>
</comment>
<evidence type="ECO:0000256" key="1">
    <source>
        <dbReference type="SAM" id="Phobius"/>
    </source>
</evidence>
<dbReference type="AlphaFoldDB" id="A0A0R1WE06"/>
<dbReference type="EMBL" id="AZFX01000002">
    <property type="protein sequence ID" value="KRM13867.1"/>
    <property type="molecule type" value="Genomic_DNA"/>
</dbReference>
<evidence type="ECO:0000313" key="2">
    <source>
        <dbReference type="EMBL" id="KRM13867.1"/>
    </source>
</evidence>
<feature type="transmembrane region" description="Helical" evidence="1">
    <location>
        <begin position="166"/>
        <end position="187"/>
    </location>
</feature>
<sequence length="197" mass="22490">MQIQTKKSSQIMVEIANWVPKMAALNLVWLVSSLPIITLFRSTRSAMLVLSELQTNVHQPIRELFKKIYQSNERRYDRIGSLLFMIAGVNVWFLLQQPTAWTNRLGYALMFAMIGFVVVCSWRVLLSKFDSERSFLLAFMIAGRNLLVVVTQLLSSLILIGLFMGLFSGVFIIIGGVGLMTLNTVLVEKRLRRKFNI</sequence>
<reference evidence="2 3" key="1">
    <citation type="journal article" date="2015" name="Genome Announc.">
        <title>Expanding the biotechnology potential of lactobacilli through comparative genomics of 213 strains and associated genera.</title>
        <authorList>
            <person name="Sun Z."/>
            <person name="Harris H.M."/>
            <person name="McCann A."/>
            <person name="Guo C."/>
            <person name="Argimon S."/>
            <person name="Zhang W."/>
            <person name="Yang X."/>
            <person name="Jeffery I.B."/>
            <person name="Cooney J.C."/>
            <person name="Kagawa T.F."/>
            <person name="Liu W."/>
            <person name="Song Y."/>
            <person name="Salvetti E."/>
            <person name="Wrobel A."/>
            <person name="Rasinkangas P."/>
            <person name="Parkhill J."/>
            <person name="Rea M.C."/>
            <person name="O'Sullivan O."/>
            <person name="Ritari J."/>
            <person name="Douillard F.P."/>
            <person name="Paul Ross R."/>
            <person name="Yang R."/>
            <person name="Briner A.E."/>
            <person name="Felis G.E."/>
            <person name="de Vos W.M."/>
            <person name="Barrangou R."/>
            <person name="Klaenhammer T.R."/>
            <person name="Caufield P.W."/>
            <person name="Cui Y."/>
            <person name="Zhang H."/>
            <person name="O'Toole P.W."/>
        </authorList>
    </citation>
    <scope>NUCLEOTIDE SEQUENCE [LARGE SCALE GENOMIC DNA]</scope>
    <source>
        <strain evidence="2 3">DSM 17758</strain>
    </source>
</reference>
<protein>
    <submittedName>
        <fullName evidence="2">Uncharacterized protein</fullName>
    </submittedName>
</protein>